<dbReference type="GO" id="GO:0006915">
    <property type="term" value="P:apoptotic process"/>
    <property type="evidence" value="ECO:0007669"/>
    <property type="project" value="UniProtKB-KW"/>
</dbReference>
<feature type="compositionally biased region" description="Basic and acidic residues" evidence="5">
    <location>
        <begin position="105"/>
        <end position="125"/>
    </location>
</feature>
<dbReference type="GeneID" id="122129488"/>
<dbReference type="InterPro" id="IPR033139">
    <property type="entry name" value="Caspase_cys_AS"/>
</dbReference>
<dbReference type="InterPro" id="IPR025307">
    <property type="entry name" value="FIIND_dom"/>
</dbReference>
<feature type="region of interest" description="Disordered" evidence="5">
    <location>
        <begin position="91"/>
        <end position="133"/>
    </location>
</feature>
<dbReference type="PROSITE" id="PS50208">
    <property type="entry name" value="CASPASE_P20"/>
    <property type="match status" value="1"/>
</dbReference>
<dbReference type="OrthoDB" id="6114029at2759"/>
<reference evidence="11 12" key="1">
    <citation type="submission" date="2025-04" db="UniProtKB">
        <authorList>
            <consortium name="RefSeq"/>
        </authorList>
    </citation>
    <scope>IDENTIFICATION</scope>
</reference>
<dbReference type="PROSITE" id="PS01122">
    <property type="entry name" value="CASPASE_CYS"/>
    <property type="match status" value="1"/>
</dbReference>
<evidence type="ECO:0000259" key="9">
    <source>
        <dbReference type="PROSITE" id="PS51830"/>
    </source>
</evidence>
<dbReference type="SMART" id="SM01289">
    <property type="entry name" value="PYRIN"/>
    <property type="match status" value="1"/>
</dbReference>
<dbReference type="InterPro" id="IPR011600">
    <property type="entry name" value="Pept_C14_caspase"/>
</dbReference>
<evidence type="ECO:0000256" key="2">
    <source>
        <dbReference type="ARBA" id="ARBA00022490"/>
    </source>
</evidence>
<dbReference type="InterPro" id="IPR002138">
    <property type="entry name" value="Pept_C14_p10"/>
</dbReference>
<dbReference type="Pfam" id="PF02758">
    <property type="entry name" value="PYRIN"/>
    <property type="match status" value="1"/>
</dbReference>
<dbReference type="AlphaFoldDB" id="A0A8M1KCX6"/>
<feature type="domain" description="Caspase family p20" evidence="7">
    <location>
        <begin position="430"/>
        <end position="545"/>
    </location>
</feature>
<dbReference type="InterPro" id="IPR001309">
    <property type="entry name" value="Pept_C14_p20"/>
</dbReference>
<dbReference type="GO" id="GO:0004197">
    <property type="term" value="F:cysteine-type endopeptidase activity"/>
    <property type="evidence" value="ECO:0007669"/>
    <property type="project" value="InterPro"/>
</dbReference>
<dbReference type="Proteomes" id="UP000515152">
    <property type="component" value="Unplaced"/>
</dbReference>
<dbReference type="KEGG" id="char:122129488"/>
<evidence type="ECO:0000313" key="10">
    <source>
        <dbReference type="Proteomes" id="UP000515152"/>
    </source>
</evidence>
<proteinExistence type="inferred from homology"/>
<sequence length="668" mass="74897">MNATAAEGLLVEFLEELSLKELHTFQTILQQQHCPEKKGEKEDARSVVQFLMNKSGSAEAVNIAVSILEEIKLNQLALQLRECYDKEKDQSFRDKESFPSEESTELFKPDVRDVMETPAHSDRQSKSPLTKYPSSIYPPSLGYCGGTETDFVSYIRAVGQTNTRYRSHYSFNFKHAGMFQCCFTGLVFKMTSAGLVEYHHVPWDQKGQGVAAGPLYDIECPDGSLCQLGLPHCDVVSARSNESLSVIHASLKKPVESLKPLLMSDSHLFVDISTCSKFGIQTSLPLTPQKVLVKLSLQGSTLNVMLLPRNAILREVREWRQRMIAPETEIFIETGFYCSLTPGERYTLSCEGAAAGGIDPQEAEFSLQYDSYQPTFRVSLANRREVQLGLRENAADQQVWDCHVKLPDTELLEGDELSEYNFSSGYPVECLIINNVRFPNGERKGSDIDAAALHNVFNWLGFRVTIMEDLGAAEMRQRLGMISQSVRGHCFVCCVLSHGNEKGVFGIDHEIITVKEINSLFSPQNCPALANKPKVFFFQACRGGQRDHVLQVPAARAEVQVDAGEIDVPDRVIISTPAHSDILNCLSTVEDYVSIRSRTKGSWFIQSVCKQLRHGCTRNDDILTVLTRVNAEVSGLEGRIGRNTVKQIPEERHTMRKKLYFRVPKHVE</sequence>
<dbReference type="GO" id="GO:0005829">
    <property type="term" value="C:cytosol"/>
    <property type="evidence" value="ECO:0007669"/>
    <property type="project" value="UniProtKB-SubCell"/>
</dbReference>
<name>A0A8M1KCX6_CLUHA</name>
<evidence type="ECO:0000313" key="11">
    <source>
        <dbReference type="RefSeq" id="XP_042560345.1"/>
    </source>
</evidence>
<dbReference type="PANTHER" id="PTHR48169">
    <property type="entry name" value="DED DOMAIN-CONTAINING PROTEIN"/>
    <property type="match status" value="1"/>
</dbReference>
<dbReference type="PROSITE" id="PS51830">
    <property type="entry name" value="FIIND"/>
    <property type="match status" value="1"/>
</dbReference>
<gene>
    <name evidence="11 12" type="primary">LOC122129488</name>
</gene>
<accession>A0A8M1KCX6</accession>
<dbReference type="GO" id="GO:0051604">
    <property type="term" value="P:protein maturation"/>
    <property type="evidence" value="ECO:0007669"/>
    <property type="project" value="UniProtKB-ARBA"/>
</dbReference>
<dbReference type="Pfam" id="PF00656">
    <property type="entry name" value="Peptidase_C14"/>
    <property type="match status" value="1"/>
</dbReference>
<dbReference type="RefSeq" id="XP_042560345.1">
    <property type="nucleotide sequence ID" value="XM_042704411.1"/>
</dbReference>
<dbReference type="RefSeq" id="XP_042560346.1">
    <property type="nucleotide sequence ID" value="XM_042704412.1"/>
</dbReference>
<dbReference type="InterPro" id="IPR004020">
    <property type="entry name" value="DAPIN"/>
</dbReference>
<protein>
    <submittedName>
        <fullName evidence="11 12">Uncharacterized protein LOC122129488 isoform X1</fullName>
    </submittedName>
</protein>
<evidence type="ECO:0000313" key="12">
    <source>
        <dbReference type="RefSeq" id="XP_042560346.1"/>
    </source>
</evidence>
<comment type="similarity">
    <text evidence="4">Belongs to the peptidase C14A family.</text>
</comment>
<evidence type="ECO:0000259" key="6">
    <source>
        <dbReference type="PROSITE" id="PS50207"/>
    </source>
</evidence>
<feature type="domain" description="Pyrin" evidence="8">
    <location>
        <begin position="1"/>
        <end position="86"/>
    </location>
</feature>
<comment type="subcellular location">
    <subcellularLocation>
        <location evidence="1">Cytoplasm</location>
        <location evidence="1">Cytosol</location>
    </subcellularLocation>
</comment>
<organism evidence="10 11">
    <name type="scientific">Clupea harengus</name>
    <name type="common">Atlantic herring</name>
    <dbReference type="NCBI Taxonomy" id="7950"/>
    <lineage>
        <taxon>Eukaryota</taxon>
        <taxon>Metazoa</taxon>
        <taxon>Chordata</taxon>
        <taxon>Craniata</taxon>
        <taxon>Vertebrata</taxon>
        <taxon>Euteleostomi</taxon>
        <taxon>Actinopterygii</taxon>
        <taxon>Neopterygii</taxon>
        <taxon>Teleostei</taxon>
        <taxon>Clupei</taxon>
        <taxon>Clupeiformes</taxon>
        <taxon>Clupeoidei</taxon>
        <taxon>Clupeidae</taxon>
        <taxon>Clupea</taxon>
    </lineage>
</organism>
<evidence type="ECO:0000259" key="7">
    <source>
        <dbReference type="PROSITE" id="PS50208"/>
    </source>
</evidence>
<dbReference type="GO" id="GO:0043067">
    <property type="term" value="P:regulation of programmed cell death"/>
    <property type="evidence" value="ECO:0007669"/>
    <property type="project" value="UniProtKB-ARBA"/>
</dbReference>
<dbReference type="GeneTree" id="ENSGT00940000164225"/>
<evidence type="ECO:0000259" key="8">
    <source>
        <dbReference type="PROSITE" id="PS50824"/>
    </source>
</evidence>
<dbReference type="Pfam" id="PF23679">
    <property type="entry name" value="UPA-FIIND"/>
    <property type="match status" value="1"/>
</dbReference>
<keyword evidence="10" id="KW-1185">Reference proteome</keyword>
<dbReference type="CDD" id="cd00032">
    <property type="entry name" value="CASc"/>
    <property type="match status" value="1"/>
</dbReference>
<dbReference type="GO" id="GO:0006508">
    <property type="term" value="P:proteolysis"/>
    <property type="evidence" value="ECO:0007669"/>
    <property type="project" value="InterPro"/>
</dbReference>
<keyword evidence="3" id="KW-0053">Apoptosis</keyword>
<evidence type="ECO:0000256" key="3">
    <source>
        <dbReference type="ARBA" id="ARBA00022703"/>
    </source>
</evidence>
<feature type="domain" description="Caspase family p10" evidence="6">
    <location>
        <begin position="572"/>
        <end position="663"/>
    </location>
</feature>
<dbReference type="PROSITE" id="PS50207">
    <property type="entry name" value="CASPASE_P10"/>
    <property type="match status" value="1"/>
</dbReference>
<dbReference type="PROSITE" id="PS50824">
    <property type="entry name" value="DAPIN"/>
    <property type="match status" value="1"/>
</dbReference>
<dbReference type="SMART" id="SM00115">
    <property type="entry name" value="CASc"/>
    <property type="match status" value="1"/>
</dbReference>
<dbReference type="Pfam" id="PF13553">
    <property type="entry name" value="FIIND"/>
    <property type="match status" value="1"/>
</dbReference>
<keyword evidence="2" id="KW-0963">Cytoplasm</keyword>
<dbReference type="InterPro" id="IPR015917">
    <property type="entry name" value="Pept_C14A"/>
</dbReference>
<evidence type="ECO:0000256" key="4">
    <source>
        <dbReference type="RuleBase" id="RU003971"/>
    </source>
</evidence>
<feature type="domain" description="FIIND" evidence="9">
    <location>
        <begin position="148"/>
        <end position="418"/>
    </location>
</feature>
<evidence type="ECO:0000256" key="1">
    <source>
        <dbReference type="ARBA" id="ARBA00004514"/>
    </source>
</evidence>
<dbReference type="PANTHER" id="PTHR48169:SF7">
    <property type="entry name" value="CASPASE 10"/>
    <property type="match status" value="1"/>
</dbReference>
<evidence type="ECO:0000256" key="5">
    <source>
        <dbReference type="SAM" id="MobiDB-lite"/>
    </source>
</evidence>